<feature type="coiled-coil region" evidence="1">
    <location>
        <begin position="72"/>
        <end position="120"/>
    </location>
</feature>
<name>A0A835HU75_9MAGN</name>
<organism evidence="3 4">
    <name type="scientific">Coptis chinensis</name>
    <dbReference type="NCBI Taxonomy" id="261450"/>
    <lineage>
        <taxon>Eukaryota</taxon>
        <taxon>Viridiplantae</taxon>
        <taxon>Streptophyta</taxon>
        <taxon>Embryophyta</taxon>
        <taxon>Tracheophyta</taxon>
        <taxon>Spermatophyta</taxon>
        <taxon>Magnoliopsida</taxon>
        <taxon>Ranunculales</taxon>
        <taxon>Ranunculaceae</taxon>
        <taxon>Coptidoideae</taxon>
        <taxon>Coptis</taxon>
    </lineage>
</organism>
<dbReference type="OrthoDB" id="657513at2759"/>
<evidence type="ECO:0000256" key="2">
    <source>
        <dbReference type="SAM" id="MobiDB-lite"/>
    </source>
</evidence>
<reference evidence="3 4" key="1">
    <citation type="submission" date="2020-10" db="EMBL/GenBank/DDBJ databases">
        <title>The Coptis chinensis genome and diversification of protoberbering-type alkaloids.</title>
        <authorList>
            <person name="Wang B."/>
            <person name="Shu S."/>
            <person name="Song C."/>
            <person name="Liu Y."/>
        </authorList>
    </citation>
    <scope>NUCLEOTIDE SEQUENCE [LARGE SCALE GENOMIC DNA]</scope>
    <source>
        <strain evidence="3">HL-2020</strain>
        <tissue evidence="3">Leaf</tissue>
    </source>
</reference>
<evidence type="ECO:0000313" key="4">
    <source>
        <dbReference type="Proteomes" id="UP000631114"/>
    </source>
</evidence>
<evidence type="ECO:0000256" key="1">
    <source>
        <dbReference type="SAM" id="Coils"/>
    </source>
</evidence>
<comment type="caution">
    <text evidence="3">The sequence shown here is derived from an EMBL/GenBank/DDBJ whole genome shotgun (WGS) entry which is preliminary data.</text>
</comment>
<accession>A0A835HU75</accession>
<sequence>MNQTRRKEEANKKMEALNKAYADIIFSTTKEAAAKIMVSERKAYGYQKQMFGAKEEAVNMLVRMKTMTDSKIAEAEMTSFSQRRKIQELEAKLHEAGDVANYLRTELREVKEELQKLKSNLVQPLDKKIVKGAAASDEDAPQVNKVITSESILLYPLALGPATLSSSNVKDARLYQSHAFDHCSSAPDNVLLWTELPSDCPEENFDAGKPDLSLMIERTKEPQLYRSGCTQRVHAFDKNQLNGKSSSPVHTDNQSLHKKRNSFFQENEASEGACISVSTKAGNMHLTKKNTTRLGKLLQIDNCWDKAQGFKFVRIPSRKRGARSRKARTTFCTNQMMKSPVGASLTTCQISTRLESNIGKLGKDPSRRIEQTEHKVPSVMGSKLGCPADILIDTEVLEARSIQNSCNEGKVDKSYLTTHEKGADRSEVPDSISSLRNVQVQLMNSNSQVDENCEKTNRAPSQTTDDKFLKYTFQRKRKRTSLSILGQSVSLENNTSKKKPTEIQSNGPEPLKSRMMVESSRDDRQLMQVARQVREISPSLNLS</sequence>
<feature type="region of interest" description="Disordered" evidence="2">
    <location>
        <begin position="484"/>
        <end position="525"/>
    </location>
</feature>
<proteinExistence type="predicted"/>
<feature type="compositionally biased region" description="Polar residues" evidence="2">
    <location>
        <begin position="484"/>
        <end position="494"/>
    </location>
</feature>
<evidence type="ECO:0000313" key="3">
    <source>
        <dbReference type="EMBL" id="KAF9604317.1"/>
    </source>
</evidence>
<keyword evidence="1" id="KW-0175">Coiled coil</keyword>
<dbReference type="Proteomes" id="UP000631114">
    <property type="component" value="Unassembled WGS sequence"/>
</dbReference>
<protein>
    <submittedName>
        <fullName evidence="3">Uncharacterized protein</fullName>
    </submittedName>
</protein>
<keyword evidence="4" id="KW-1185">Reference proteome</keyword>
<gene>
    <name evidence="3" type="ORF">IFM89_005898</name>
</gene>
<dbReference type="PANTHER" id="PTHR34778">
    <property type="entry name" value="OS02G0580700 PROTEIN"/>
    <property type="match status" value="1"/>
</dbReference>
<dbReference type="EMBL" id="JADFTS010000005">
    <property type="protein sequence ID" value="KAF9604317.1"/>
    <property type="molecule type" value="Genomic_DNA"/>
</dbReference>
<dbReference type="AlphaFoldDB" id="A0A835HU75"/>
<dbReference type="PANTHER" id="PTHR34778:SF2">
    <property type="entry name" value="OS02G0580700 PROTEIN"/>
    <property type="match status" value="1"/>
</dbReference>